<accession>A0ABR1MZC5</accession>
<feature type="region of interest" description="Disordered" evidence="3">
    <location>
        <begin position="751"/>
        <end position="808"/>
    </location>
</feature>
<feature type="compositionally biased region" description="Low complexity" evidence="3">
    <location>
        <begin position="101"/>
        <end position="113"/>
    </location>
</feature>
<dbReference type="SUPFAM" id="SSF144284">
    <property type="entry name" value="Sec2 N-terminal region"/>
    <property type="match status" value="1"/>
</dbReference>
<feature type="region of interest" description="Disordered" evidence="3">
    <location>
        <begin position="451"/>
        <end position="475"/>
    </location>
</feature>
<dbReference type="PANTHER" id="PTHR14430:SF0">
    <property type="entry name" value="SEC2P DOMAIN-CONTAINING PROTEIN"/>
    <property type="match status" value="1"/>
</dbReference>
<proteinExistence type="predicted"/>
<dbReference type="EMBL" id="JBBPBF010000036">
    <property type="protein sequence ID" value="KAK7607420.1"/>
    <property type="molecule type" value="Genomic_DNA"/>
</dbReference>
<feature type="domain" description="GDP/GTP exchange factor Sec2 N-terminal" evidence="4">
    <location>
        <begin position="200"/>
        <end position="337"/>
    </location>
</feature>
<name>A0ABR1MZC5_9PEZI</name>
<dbReference type="Pfam" id="PF06428">
    <property type="entry name" value="Sec2p"/>
    <property type="match status" value="1"/>
</dbReference>
<dbReference type="InterPro" id="IPR040351">
    <property type="entry name" value="RAB3IL/RAB3IP/Sec2"/>
</dbReference>
<feature type="compositionally biased region" description="Low complexity" evidence="3">
    <location>
        <begin position="457"/>
        <end position="467"/>
    </location>
</feature>
<evidence type="ECO:0000256" key="3">
    <source>
        <dbReference type="SAM" id="MobiDB-lite"/>
    </source>
</evidence>
<dbReference type="CDD" id="cd21044">
    <property type="entry name" value="Rab11BD_RAB3IP_like"/>
    <property type="match status" value="1"/>
</dbReference>
<feature type="coiled-coil region" evidence="2">
    <location>
        <begin position="207"/>
        <end position="339"/>
    </location>
</feature>
<evidence type="ECO:0000313" key="6">
    <source>
        <dbReference type="Proteomes" id="UP001367316"/>
    </source>
</evidence>
<feature type="region of interest" description="Disordered" evidence="3">
    <location>
        <begin position="639"/>
        <end position="692"/>
    </location>
</feature>
<evidence type="ECO:0000256" key="1">
    <source>
        <dbReference type="ARBA" id="ARBA00023054"/>
    </source>
</evidence>
<protein>
    <recommendedName>
        <fullName evidence="4">GDP/GTP exchange factor Sec2 N-terminal domain-containing protein</fullName>
    </recommendedName>
</protein>
<reference evidence="5 6" key="1">
    <citation type="submission" date="2024-04" db="EMBL/GenBank/DDBJ databases">
        <title>Phyllosticta paracitricarpa is synonymous to the EU quarantine fungus P. citricarpa based on phylogenomic analyses.</title>
        <authorList>
            <consortium name="Lawrence Berkeley National Laboratory"/>
            <person name="Van ingen-buijs V.A."/>
            <person name="Van westerhoven A.C."/>
            <person name="Haridas S."/>
            <person name="Skiadas P."/>
            <person name="Martin F."/>
            <person name="Groenewald J.Z."/>
            <person name="Crous P.W."/>
            <person name="Seidl M.F."/>
        </authorList>
    </citation>
    <scope>NUCLEOTIDE SEQUENCE [LARGE SCALE GENOMIC DNA]</scope>
    <source>
        <strain evidence="5 6">CBS 141358</strain>
    </source>
</reference>
<dbReference type="Pfam" id="PF25555">
    <property type="entry name" value="RAB3A-like_C"/>
    <property type="match status" value="1"/>
</dbReference>
<evidence type="ECO:0000259" key="4">
    <source>
        <dbReference type="Pfam" id="PF06428"/>
    </source>
</evidence>
<organism evidence="5 6">
    <name type="scientific">Phyllosticta paracitricarpa</name>
    <dbReference type="NCBI Taxonomy" id="2016321"/>
    <lineage>
        <taxon>Eukaryota</taxon>
        <taxon>Fungi</taxon>
        <taxon>Dikarya</taxon>
        <taxon>Ascomycota</taxon>
        <taxon>Pezizomycotina</taxon>
        <taxon>Dothideomycetes</taxon>
        <taxon>Dothideomycetes incertae sedis</taxon>
        <taxon>Botryosphaeriales</taxon>
        <taxon>Phyllostictaceae</taxon>
        <taxon>Phyllosticta</taxon>
    </lineage>
</organism>
<dbReference type="Proteomes" id="UP001367316">
    <property type="component" value="Unassembled WGS sequence"/>
</dbReference>
<evidence type="ECO:0000256" key="2">
    <source>
        <dbReference type="SAM" id="Coils"/>
    </source>
</evidence>
<feature type="region of interest" description="Disordered" evidence="3">
    <location>
        <begin position="90"/>
        <end position="182"/>
    </location>
</feature>
<keyword evidence="6" id="KW-1185">Reference proteome</keyword>
<comment type="caution">
    <text evidence="5">The sequence shown here is derived from an EMBL/GenBank/DDBJ whole genome shotgun (WGS) entry which is preliminary data.</text>
</comment>
<dbReference type="InterPro" id="IPR009449">
    <property type="entry name" value="Sec2_N"/>
</dbReference>
<dbReference type="PANTHER" id="PTHR14430">
    <property type="entry name" value="RABIN3-RELATED"/>
    <property type="match status" value="1"/>
</dbReference>
<feature type="compositionally biased region" description="Low complexity" evidence="3">
    <location>
        <begin position="161"/>
        <end position="173"/>
    </location>
</feature>
<keyword evidence="1 2" id="KW-0175">Coiled coil</keyword>
<gene>
    <name evidence="5" type="ORF">JOL62DRAFT_559346</name>
</gene>
<dbReference type="Gene3D" id="6.10.140.910">
    <property type="match status" value="1"/>
</dbReference>
<sequence length="808" mass="90062">MSPLATIHRPYIIACLTVLPPAALRSPFVLDTYLPYPIPKPPLPSPTQNQPDSRPRLRDAQVIHSPPAVSFPRFLLPYFFTVGGWGHGGGLSSRLSAQRRPVTPSSTKPPTSTNNGAMKALTKSTSTPQLPRSAPSPGGSTHLSRPESGVLNTIPDPRTPSPSRRPATASERPFTPNQHPDLSNEVAALSTKLINAINHQTNLDDNLQAARHELQEAYTRIAQLEVEAKDRQRQMRAMVKKEEYDRMEKQLRKEIEAERNSRLAADRERKRMENELETLTTALFEEANTMVAAARKETEASEKRVEHYKTQVQDTNQLLASQQEQLQDLKRVMAQMTAEQEEKDTTSSITDISTPAIALSERASRNFEQASIRSSPDLSNGDMEPLHPLAFAHLISPVLRTDIQAYNEFQELLKTAKTQSSAPSSRAASGNYGGLNVMGLGTLANLSTASLNMPQTSSDSSLPGSASPKPEATPLPSLKELKFYKRALTEDIEPTLRLDNAPGLSWLARRSVLSAMTAGSLTIEPQPHVAFYRGPVFACSLCGECRVSRTKDKAGQDPYARKHRFRTSDERDAQRYPLCDFCLTRVRSCCDYIAFLRMCRDGHWRAENGDEEKSAWEETVKLRERMFWARLGGGVVPNYSFANGGDKEASPRSPFVQRRRSKAESSQLPRRSLESEFTSHEQGPNGSHMDKGEANEAHDVFQDAHEKQRLTFDKTINTDHAAPLIHHEQKQDSAIALDSDDERRIEAQAAKQLENETLRRSRDLHAQKHGPETVEHVERVSTDSDRPMTPEKKAKRRSAAPSMPGGFE</sequence>
<evidence type="ECO:0000313" key="5">
    <source>
        <dbReference type="EMBL" id="KAK7607420.1"/>
    </source>
</evidence>
<feature type="compositionally biased region" description="Basic and acidic residues" evidence="3">
    <location>
        <begin position="753"/>
        <end position="792"/>
    </location>
</feature>